<evidence type="ECO:0000259" key="7">
    <source>
        <dbReference type="SMART" id="SM00853"/>
    </source>
</evidence>
<dbReference type="eggNOG" id="COG0323">
    <property type="taxonomic scope" value="Bacteria"/>
</dbReference>
<evidence type="ECO:0000256" key="6">
    <source>
        <dbReference type="SAM" id="MobiDB-lite"/>
    </source>
</evidence>
<dbReference type="InterPro" id="IPR013507">
    <property type="entry name" value="DNA_mismatch_S5_2-like"/>
</dbReference>
<dbReference type="FunCoup" id="E6W2U8">
    <property type="interactions" value="239"/>
</dbReference>
<dbReference type="SMART" id="SM00853">
    <property type="entry name" value="MutL_C"/>
    <property type="match status" value="1"/>
</dbReference>
<dbReference type="EMBL" id="CP002432">
    <property type="protein sequence ID" value="ADU66773.1"/>
    <property type="molecule type" value="Genomic_DNA"/>
</dbReference>
<keyword evidence="10" id="KW-1185">Reference proteome</keyword>
<dbReference type="Proteomes" id="UP000002572">
    <property type="component" value="Chromosome"/>
</dbReference>
<dbReference type="InterPro" id="IPR014790">
    <property type="entry name" value="MutL_C"/>
</dbReference>
<dbReference type="InterPro" id="IPR002099">
    <property type="entry name" value="MutL/Mlh/PMS"/>
</dbReference>
<proteinExistence type="inferred from homology"/>
<dbReference type="InterPro" id="IPR042121">
    <property type="entry name" value="MutL_C_regsub"/>
</dbReference>
<dbReference type="PANTHER" id="PTHR10073">
    <property type="entry name" value="DNA MISMATCH REPAIR PROTEIN MLH, PMS, MUTL"/>
    <property type="match status" value="1"/>
</dbReference>
<dbReference type="InterPro" id="IPR037198">
    <property type="entry name" value="MutL_C_sf"/>
</dbReference>
<dbReference type="InParanoid" id="E6W2U8"/>
<dbReference type="Gene3D" id="3.30.565.10">
    <property type="entry name" value="Histidine kinase-like ATPase, C-terminal domain"/>
    <property type="match status" value="1"/>
</dbReference>
<comment type="function">
    <text evidence="5">This protein is involved in the repair of mismatches in DNA. It is required for dam-dependent methyl-directed DNA mismatch repair. May act as a 'molecular matchmaker', a protein that promotes the formation of a stable complex between two or more DNA-binding proteins in an ATP-dependent manner without itself being part of a final effector complex.</text>
</comment>
<evidence type="ECO:0000256" key="5">
    <source>
        <dbReference type="HAMAP-Rule" id="MF_00149"/>
    </source>
</evidence>
<dbReference type="HAMAP" id="MF_00149">
    <property type="entry name" value="DNA_mis_repair"/>
    <property type="match status" value="1"/>
</dbReference>
<evidence type="ECO:0000313" key="9">
    <source>
        <dbReference type="EMBL" id="ADU66773.1"/>
    </source>
</evidence>
<keyword evidence="3 5" id="KW-0227">DNA damage</keyword>
<dbReference type="InterPro" id="IPR014762">
    <property type="entry name" value="DNA_mismatch_repair_CS"/>
</dbReference>
<dbReference type="GO" id="GO:0016887">
    <property type="term" value="F:ATP hydrolysis activity"/>
    <property type="evidence" value="ECO:0007669"/>
    <property type="project" value="InterPro"/>
</dbReference>
<evidence type="ECO:0000259" key="8">
    <source>
        <dbReference type="SMART" id="SM01340"/>
    </source>
</evidence>
<dbReference type="InterPro" id="IPR038973">
    <property type="entry name" value="MutL/Mlh/Pms-like"/>
</dbReference>
<evidence type="ECO:0000256" key="3">
    <source>
        <dbReference type="ARBA" id="ARBA00022763"/>
    </source>
</evidence>
<feature type="domain" description="DNA mismatch repair protein S5" evidence="8">
    <location>
        <begin position="207"/>
        <end position="326"/>
    </location>
</feature>
<dbReference type="CDD" id="cd16926">
    <property type="entry name" value="HATPase_MutL-MLH-PMS-like"/>
    <property type="match status" value="1"/>
</dbReference>
<dbReference type="Pfam" id="PF13589">
    <property type="entry name" value="HATPase_c_3"/>
    <property type="match status" value="1"/>
</dbReference>
<dbReference type="Pfam" id="PF08676">
    <property type="entry name" value="MutL_C"/>
    <property type="match status" value="1"/>
</dbReference>
<dbReference type="NCBIfam" id="TIGR00585">
    <property type="entry name" value="mutl"/>
    <property type="match status" value="1"/>
</dbReference>
<dbReference type="GO" id="GO:0006298">
    <property type="term" value="P:mismatch repair"/>
    <property type="evidence" value="ECO:0007669"/>
    <property type="project" value="UniProtKB-UniRule"/>
</dbReference>
<keyword evidence="4 5" id="KW-0234">DNA repair</keyword>
<dbReference type="PANTHER" id="PTHR10073:SF12">
    <property type="entry name" value="DNA MISMATCH REPAIR PROTEIN MLH1"/>
    <property type="match status" value="1"/>
</dbReference>
<dbReference type="Gene3D" id="3.30.1540.20">
    <property type="entry name" value="MutL, C-terminal domain, dimerisation subdomain"/>
    <property type="match status" value="1"/>
</dbReference>
<dbReference type="InterPro" id="IPR042120">
    <property type="entry name" value="MutL_C_dimsub"/>
</dbReference>
<reference evidence="9 10" key="1">
    <citation type="submission" date="2010-12" db="EMBL/GenBank/DDBJ databases">
        <title>Complete sequence of Desulfurispirillum indicum S5.</title>
        <authorList>
            <consortium name="US DOE Joint Genome Institute"/>
            <person name="Lucas S."/>
            <person name="Copeland A."/>
            <person name="Lapidus A."/>
            <person name="Cheng J.-F."/>
            <person name="Goodwin L."/>
            <person name="Pitluck S."/>
            <person name="Chertkov O."/>
            <person name="Held B."/>
            <person name="Detter J.C."/>
            <person name="Han C."/>
            <person name="Tapia R."/>
            <person name="Land M."/>
            <person name="Hauser L."/>
            <person name="Kyrpides N."/>
            <person name="Ivanova N."/>
            <person name="Mikhailova N."/>
            <person name="Haggblom M."/>
            <person name="Rauschenbach I."/>
            <person name="Bini E."/>
            <person name="Woyke T."/>
        </authorList>
    </citation>
    <scope>NUCLEOTIDE SEQUENCE [LARGE SCALE GENOMIC DNA]</scope>
    <source>
        <strain evidence="10">ATCC BAA-1389 / DSM 22839 / S5</strain>
    </source>
</reference>
<dbReference type="SMART" id="SM01340">
    <property type="entry name" value="DNA_mis_repair"/>
    <property type="match status" value="1"/>
</dbReference>
<dbReference type="Gene3D" id="3.30.1370.100">
    <property type="entry name" value="MutL, C-terminal domain, regulatory subdomain"/>
    <property type="match status" value="1"/>
</dbReference>
<dbReference type="SUPFAM" id="SSF54211">
    <property type="entry name" value="Ribosomal protein S5 domain 2-like"/>
    <property type="match status" value="1"/>
</dbReference>
<dbReference type="InterPro" id="IPR020667">
    <property type="entry name" value="DNA_mismatch_repair_MutL"/>
</dbReference>
<dbReference type="GO" id="GO:0140664">
    <property type="term" value="F:ATP-dependent DNA damage sensor activity"/>
    <property type="evidence" value="ECO:0007669"/>
    <property type="project" value="InterPro"/>
</dbReference>
<dbReference type="SUPFAM" id="SSF118116">
    <property type="entry name" value="DNA mismatch repair protein MutL"/>
    <property type="match status" value="1"/>
</dbReference>
<feature type="domain" description="MutL C-terminal dimerisation" evidence="7">
    <location>
        <begin position="408"/>
        <end position="553"/>
    </location>
</feature>
<dbReference type="OrthoDB" id="9763467at2"/>
<dbReference type="STRING" id="653733.Selin_2053"/>
<organism evidence="9 10">
    <name type="scientific">Desulfurispirillum indicum (strain ATCC BAA-1389 / DSM 22839 / S5)</name>
    <dbReference type="NCBI Taxonomy" id="653733"/>
    <lineage>
        <taxon>Bacteria</taxon>
        <taxon>Pseudomonadati</taxon>
        <taxon>Chrysiogenota</taxon>
        <taxon>Chrysiogenia</taxon>
        <taxon>Chrysiogenales</taxon>
        <taxon>Chrysiogenaceae</taxon>
        <taxon>Desulfurispirillum</taxon>
    </lineage>
</organism>
<evidence type="ECO:0000256" key="1">
    <source>
        <dbReference type="ARBA" id="ARBA00006082"/>
    </source>
</evidence>
<dbReference type="RefSeq" id="WP_013506653.1">
    <property type="nucleotide sequence ID" value="NC_014836.1"/>
</dbReference>
<dbReference type="GO" id="GO:0032300">
    <property type="term" value="C:mismatch repair complex"/>
    <property type="evidence" value="ECO:0007669"/>
    <property type="project" value="InterPro"/>
</dbReference>
<dbReference type="InterPro" id="IPR036890">
    <property type="entry name" value="HATPase_C_sf"/>
</dbReference>
<accession>E6W2U8</accession>
<dbReference type="GO" id="GO:0005524">
    <property type="term" value="F:ATP binding"/>
    <property type="evidence" value="ECO:0007669"/>
    <property type="project" value="InterPro"/>
</dbReference>
<sequence>MKIGVLPDTVINQIAAGEVVERPVNVVKELVENALDADARRVEIAIEGGGIKRIRITDDGCGMARHDLMLCVERHATSKIRSFDDLTQLHSMGFRGEALPSIASVSRMHITSRQPDELTGHCLHIEGGRMTEVREEGANPGTRVEIADLFYNVPARKKFLRTPQTEQNLITSLVQSFALAHPQTAFSYSVDGRAQFQFPPATIDERIRQVFGRENATALREGRSQQDDGTGFHLYLSRPDNTRSRRDSLYFFVNRRHVKDRLLGAWLQRAYRHLIPQGRHPFGALFLNIDPALVDVNVHPTKTEVRFFDIGALGRLFEQAIRQVLIEGETPFHSSPEPPAPAVPRGFPSTGGWSSSAPHRNFGGQISEPAPAILPPSHLPARHGQPASPYGETPLWESAAPSTADFQILGQFQDTFIVGIKDEELILVDQHAAMERINFEEISDLYADNRVEQQPLLFPHPIGLTPQEQLTLNTHMPQLQAMGFTIDIIDDTACLVEAPLDLPPQQAMDTIREICSRAGEEKDDQPESAQESFRQLVMKTMACHRSVKANKTLNHQQMEELLQRLFQCRQPYTCPHGRPTLISYSREQLWKQFLR</sequence>
<dbReference type="Pfam" id="PF01119">
    <property type="entry name" value="DNA_mis_repair"/>
    <property type="match status" value="1"/>
</dbReference>
<evidence type="ECO:0000313" key="10">
    <source>
        <dbReference type="Proteomes" id="UP000002572"/>
    </source>
</evidence>
<name>E6W2U8_DESIS</name>
<comment type="similarity">
    <text evidence="1 5">Belongs to the DNA mismatch repair MutL/HexB family.</text>
</comment>
<dbReference type="HOGENOM" id="CLU_004131_4_2_0"/>
<dbReference type="AlphaFoldDB" id="E6W2U8"/>
<evidence type="ECO:0000256" key="2">
    <source>
        <dbReference type="ARBA" id="ARBA00021975"/>
    </source>
</evidence>
<dbReference type="FunFam" id="3.30.565.10:FF:000003">
    <property type="entry name" value="DNA mismatch repair endonuclease MutL"/>
    <property type="match status" value="1"/>
</dbReference>
<gene>
    <name evidence="5" type="primary">mutL</name>
    <name evidence="9" type="ordered locus">Selin_2053</name>
</gene>
<dbReference type="InterPro" id="IPR014721">
    <property type="entry name" value="Ribsml_uS5_D2-typ_fold_subgr"/>
</dbReference>
<dbReference type="Gene3D" id="3.30.230.10">
    <property type="match status" value="1"/>
</dbReference>
<dbReference type="PROSITE" id="PS00058">
    <property type="entry name" value="DNA_MISMATCH_REPAIR_1"/>
    <property type="match status" value="1"/>
</dbReference>
<dbReference type="SUPFAM" id="SSF55874">
    <property type="entry name" value="ATPase domain of HSP90 chaperone/DNA topoisomerase II/histidine kinase"/>
    <property type="match status" value="1"/>
</dbReference>
<dbReference type="KEGG" id="din:Selin_2053"/>
<dbReference type="CDD" id="cd00782">
    <property type="entry name" value="MutL_Trans"/>
    <property type="match status" value="1"/>
</dbReference>
<protein>
    <recommendedName>
        <fullName evidence="2 5">DNA mismatch repair protein MutL</fullName>
    </recommendedName>
</protein>
<evidence type="ECO:0000256" key="4">
    <source>
        <dbReference type="ARBA" id="ARBA00023204"/>
    </source>
</evidence>
<feature type="region of interest" description="Disordered" evidence="6">
    <location>
        <begin position="368"/>
        <end position="396"/>
    </location>
</feature>
<dbReference type="GO" id="GO:0030983">
    <property type="term" value="F:mismatched DNA binding"/>
    <property type="evidence" value="ECO:0007669"/>
    <property type="project" value="InterPro"/>
</dbReference>
<dbReference type="InterPro" id="IPR020568">
    <property type="entry name" value="Ribosomal_Su5_D2-typ_SF"/>
</dbReference>